<dbReference type="SMART" id="SM00228">
    <property type="entry name" value="PDZ"/>
    <property type="match status" value="1"/>
</dbReference>
<dbReference type="PANTHER" id="PTHR10398">
    <property type="entry name" value="AFADIN"/>
    <property type="match status" value="1"/>
</dbReference>
<evidence type="ECO:0000259" key="13">
    <source>
        <dbReference type="PROSITE" id="PS50200"/>
    </source>
</evidence>
<dbReference type="PROSITE" id="PS50106">
    <property type="entry name" value="PDZ"/>
    <property type="match status" value="1"/>
</dbReference>
<feature type="compositionally biased region" description="Pro residues" evidence="11">
    <location>
        <begin position="1299"/>
        <end position="1308"/>
    </location>
</feature>
<feature type="compositionally biased region" description="Polar residues" evidence="11">
    <location>
        <begin position="1188"/>
        <end position="1199"/>
    </location>
</feature>
<dbReference type="SUPFAM" id="SSF50156">
    <property type="entry name" value="PDZ domain-like"/>
    <property type="match status" value="1"/>
</dbReference>
<feature type="region of interest" description="Disordered" evidence="11">
    <location>
        <begin position="1038"/>
        <end position="1121"/>
    </location>
</feature>
<dbReference type="SMART" id="SM01132">
    <property type="entry name" value="DIL"/>
    <property type="match status" value="1"/>
</dbReference>
<feature type="domain" description="PDZ" evidence="12">
    <location>
        <begin position="938"/>
        <end position="1024"/>
    </location>
</feature>
<dbReference type="InterPro" id="IPR002710">
    <property type="entry name" value="Dilute_dom"/>
</dbReference>
<dbReference type="InterPro" id="IPR037977">
    <property type="entry name" value="CBD_Afadin"/>
</dbReference>
<keyword evidence="4" id="KW-0130">Cell adhesion</keyword>
<feature type="compositionally biased region" description="Low complexity" evidence="11">
    <location>
        <begin position="1385"/>
        <end position="1397"/>
    </location>
</feature>
<feature type="compositionally biased region" description="Acidic residues" evidence="11">
    <location>
        <begin position="1513"/>
        <end position="1524"/>
    </location>
</feature>
<keyword evidence="3" id="KW-0677">Repeat</keyword>
<evidence type="ECO:0000256" key="11">
    <source>
        <dbReference type="SAM" id="MobiDB-lite"/>
    </source>
</evidence>
<dbReference type="FunFam" id="3.10.20.90:FF:000033">
    <property type="entry name" value="afadin isoform X1"/>
    <property type="match status" value="1"/>
</dbReference>
<evidence type="ECO:0000256" key="3">
    <source>
        <dbReference type="ARBA" id="ARBA00022737"/>
    </source>
</evidence>
<feature type="compositionally biased region" description="Basic and acidic residues" evidence="11">
    <location>
        <begin position="1340"/>
        <end position="1374"/>
    </location>
</feature>
<evidence type="ECO:0000256" key="7">
    <source>
        <dbReference type="ARBA" id="ARBA00023054"/>
    </source>
</evidence>
<feature type="region of interest" description="Disordered" evidence="11">
    <location>
        <begin position="1165"/>
        <end position="1215"/>
    </location>
</feature>
<dbReference type="CDD" id="cd06789">
    <property type="entry name" value="PDZ_AFDN-like"/>
    <property type="match status" value="1"/>
</dbReference>
<evidence type="ECO:0000256" key="6">
    <source>
        <dbReference type="ARBA" id="ARBA00022990"/>
    </source>
</evidence>
<dbReference type="GO" id="GO:0005912">
    <property type="term" value="C:adherens junction"/>
    <property type="evidence" value="ECO:0007669"/>
    <property type="project" value="UniProtKB-SubCell"/>
</dbReference>
<dbReference type="GO" id="GO:0034330">
    <property type="term" value="P:cell junction organization"/>
    <property type="evidence" value="ECO:0007669"/>
    <property type="project" value="UniProtKB-ARBA"/>
</dbReference>
<accession>A0A8C0H2P5</accession>
<feature type="domain" description="Ras-associating" evidence="13">
    <location>
        <begin position="1"/>
        <end position="96"/>
    </location>
</feature>
<keyword evidence="16" id="KW-1185">Reference proteome</keyword>
<comment type="function">
    <text evidence="8">Belongs to an adhesion system, probably together with the E-cadherin-catenin system, which plays a role in the organization of homotypic, interneuronal and heterotypic cell-cell adherens junctions (AJs). Nectin- and actin-filament-binding protein that connects nectin to the actin cytoskeleton. May play a key role in the organization of epithelial structures of the embryonic ectoderm. Essential for the organization of adherens junctions.</text>
</comment>
<dbReference type="Gene3D" id="3.10.20.90">
    <property type="entry name" value="Phosphatidylinositol 3-kinase Catalytic Subunit, Chain A, domain 1"/>
    <property type="match status" value="2"/>
</dbReference>
<dbReference type="Gene3D" id="2.30.42.10">
    <property type="match status" value="1"/>
</dbReference>
<dbReference type="CDD" id="cd15471">
    <property type="entry name" value="Myo5p-like_CBD_afadin"/>
    <property type="match status" value="1"/>
</dbReference>
<evidence type="ECO:0000259" key="12">
    <source>
        <dbReference type="PROSITE" id="PS50106"/>
    </source>
</evidence>
<dbReference type="CDD" id="cd01782">
    <property type="entry name" value="RA1_Afadin"/>
    <property type="match status" value="1"/>
</dbReference>
<dbReference type="GO" id="GO:0007165">
    <property type="term" value="P:signal transduction"/>
    <property type="evidence" value="ECO:0007669"/>
    <property type="project" value="InterPro"/>
</dbReference>
<reference evidence="15" key="2">
    <citation type="submission" date="2025-09" db="UniProtKB">
        <authorList>
            <consortium name="Ensembl"/>
        </authorList>
    </citation>
    <scope>IDENTIFICATION</scope>
</reference>
<feature type="compositionally biased region" description="Polar residues" evidence="11">
    <location>
        <begin position="1403"/>
        <end position="1423"/>
    </location>
</feature>
<dbReference type="InterPro" id="IPR028842">
    <property type="entry name" value="Afadin"/>
</dbReference>
<dbReference type="InterPro" id="IPR008984">
    <property type="entry name" value="SMAD_FHA_dom_sf"/>
</dbReference>
<keyword evidence="2" id="KW-0597">Phosphoprotein</keyword>
<feature type="compositionally biased region" description="Basic and acidic residues" evidence="11">
    <location>
        <begin position="1083"/>
        <end position="1103"/>
    </location>
</feature>
<dbReference type="GeneTree" id="ENSGT00940000155237"/>
<feature type="compositionally biased region" description="Pro residues" evidence="11">
    <location>
        <begin position="1323"/>
        <end position="1332"/>
    </location>
</feature>
<dbReference type="CDD" id="cd22711">
    <property type="entry name" value="FHA_AFDN"/>
    <property type="match status" value="1"/>
</dbReference>
<dbReference type="FunFam" id="2.60.200.20:FF:000006">
    <property type="entry name" value="Afadin, adherens junction formation factor"/>
    <property type="match status" value="1"/>
</dbReference>
<dbReference type="Gene3D" id="2.60.200.20">
    <property type="match status" value="1"/>
</dbReference>
<feature type="compositionally biased region" description="Polar residues" evidence="11">
    <location>
        <begin position="1063"/>
        <end position="1074"/>
    </location>
</feature>
<keyword evidence="7" id="KW-0175">Coiled coil</keyword>
<dbReference type="InterPro" id="IPR029071">
    <property type="entry name" value="Ubiquitin-like_domsf"/>
</dbReference>
<dbReference type="GO" id="GO:0007155">
    <property type="term" value="P:cell adhesion"/>
    <property type="evidence" value="ECO:0007669"/>
    <property type="project" value="UniProtKB-KW"/>
</dbReference>
<dbReference type="FunFam" id="3.10.20.90:FF:000025">
    <property type="entry name" value="Afadin, adherens junction formation factor"/>
    <property type="match status" value="1"/>
</dbReference>
<dbReference type="Pfam" id="PF00498">
    <property type="entry name" value="FHA"/>
    <property type="match status" value="1"/>
</dbReference>
<name>A0A8C0H2P5_CHEAB</name>
<dbReference type="Pfam" id="PF00788">
    <property type="entry name" value="RA"/>
    <property type="match status" value="2"/>
</dbReference>
<evidence type="ECO:0000256" key="2">
    <source>
        <dbReference type="ARBA" id="ARBA00022553"/>
    </source>
</evidence>
<feature type="compositionally biased region" description="Basic and acidic residues" evidence="11">
    <location>
        <begin position="1424"/>
        <end position="1440"/>
    </location>
</feature>
<gene>
    <name evidence="15" type="primary">AFDN</name>
</gene>
<dbReference type="SMART" id="SM00240">
    <property type="entry name" value="FHA"/>
    <property type="match status" value="1"/>
</dbReference>
<feature type="compositionally biased region" description="Basic residues" evidence="11">
    <location>
        <begin position="123"/>
        <end position="135"/>
    </location>
</feature>
<feature type="compositionally biased region" description="Basic and acidic residues" evidence="11">
    <location>
        <begin position="1044"/>
        <end position="1059"/>
    </location>
</feature>
<evidence type="ECO:0000256" key="10">
    <source>
        <dbReference type="ARBA" id="ARBA00083790"/>
    </source>
</evidence>
<reference evidence="15" key="1">
    <citation type="submission" date="2025-08" db="UniProtKB">
        <authorList>
            <consortium name="Ensembl"/>
        </authorList>
    </citation>
    <scope>IDENTIFICATION</scope>
</reference>
<dbReference type="PROSITE" id="PS50200">
    <property type="entry name" value="RA"/>
    <property type="match status" value="2"/>
</dbReference>
<dbReference type="Proteomes" id="UP000694404">
    <property type="component" value="Unplaced"/>
</dbReference>
<dbReference type="CDD" id="cd01781">
    <property type="entry name" value="RA2_Afadin"/>
    <property type="match status" value="1"/>
</dbReference>
<dbReference type="GO" id="GO:0030154">
    <property type="term" value="P:cell differentiation"/>
    <property type="evidence" value="ECO:0007669"/>
    <property type="project" value="UniProtKB-ARBA"/>
</dbReference>
<dbReference type="SUPFAM" id="SSF49879">
    <property type="entry name" value="SMAD/FHA domain"/>
    <property type="match status" value="1"/>
</dbReference>
<feature type="compositionally biased region" description="Basic and acidic residues" evidence="11">
    <location>
        <begin position="315"/>
        <end position="334"/>
    </location>
</feature>
<feature type="region of interest" description="Disordered" evidence="11">
    <location>
        <begin position="315"/>
        <end position="335"/>
    </location>
</feature>
<dbReference type="Ensembl" id="ENSCABT00000017835.1">
    <property type="protein sequence ID" value="ENSCABP00000016274.1"/>
    <property type="gene ID" value="ENSCABG00000010033.1"/>
</dbReference>
<dbReference type="PANTHER" id="PTHR10398:SF2">
    <property type="entry name" value="AFADIN"/>
    <property type="match status" value="1"/>
</dbReference>
<feature type="compositionally biased region" description="Basic and acidic residues" evidence="11">
    <location>
        <begin position="1450"/>
        <end position="1463"/>
    </location>
</feature>
<proteinExistence type="predicted"/>
<keyword evidence="6" id="KW-0007">Acetylation</keyword>
<protein>
    <recommendedName>
        <fullName evidence="9">Afadin</fullName>
    </recommendedName>
    <alternativeName>
        <fullName evidence="10">Afadin adherens junction formation factor</fullName>
    </alternativeName>
</protein>
<dbReference type="PROSITE" id="PS51126">
    <property type="entry name" value="DILUTE"/>
    <property type="match status" value="1"/>
</dbReference>
<dbReference type="InterPro" id="IPR036034">
    <property type="entry name" value="PDZ_sf"/>
</dbReference>
<feature type="region of interest" description="Disordered" evidence="11">
    <location>
        <begin position="1236"/>
        <end position="1463"/>
    </location>
</feature>
<evidence type="ECO:0000256" key="8">
    <source>
        <dbReference type="ARBA" id="ARBA00058472"/>
    </source>
</evidence>
<dbReference type="GO" id="GO:0050839">
    <property type="term" value="F:cell adhesion molecule binding"/>
    <property type="evidence" value="ECO:0007669"/>
    <property type="project" value="TreeGrafter"/>
</dbReference>
<dbReference type="InterPro" id="IPR000253">
    <property type="entry name" value="FHA_dom"/>
</dbReference>
<feature type="domain" description="Dilute" evidence="14">
    <location>
        <begin position="592"/>
        <end position="839"/>
    </location>
</feature>
<organism evidence="15 16">
    <name type="scientific">Chelonoidis abingdonii</name>
    <name type="common">Abingdon island giant tortoise</name>
    <name type="synonym">Testudo abingdonii</name>
    <dbReference type="NCBI Taxonomy" id="106734"/>
    <lineage>
        <taxon>Eukaryota</taxon>
        <taxon>Metazoa</taxon>
        <taxon>Chordata</taxon>
        <taxon>Craniata</taxon>
        <taxon>Vertebrata</taxon>
        <taxon>Euteleostomi</taxon>
        <taxon>Archelosauria</taxon>
        <taxon>Testudinata</taxon>
        <taxon>Testudines</taxon>
        <taxon>Cryptodira</taxon>
        <taxon>Durocryptodira</taxon>
        <taxon>Testudinoidea</taxon>
        <taxon>Testudinidae</taxon>
        <taxon>Chelonoidis</taxon>
    </lineage>
</organism>
<keyword evidence="5" id="KW-0965">Cell junction</keyword>
<dbReference type="SMART" id="SM00314">
    <property type="entry name" value="RA"/>
    <property type="match status" value="2"/>
</dbReference>
<dbReference type="FunFam" id="2.30.42.10:FF:000032">
    <property type="entry name" value="Afadin isoform A"/>
    <property type="match status" value="1"/>
</dbReference>
<dbReference type="Pfam" id="PF01843">
    <property type="entry name" value="DIL"/>
    <property type="match status" value="1"/>
</dbReference>
<feature type="region of interest" description="Disordered" evidence="11">
    <location>
        <begin position="1504"/>
        <end position="1525"/>
    </location>
</feature>
<evidence type="ECO:0000313" key="15">
    <source>
        <dbReference type="Ensembl" id="ENSCABP00000016274.1"/>
    </source>
</evidence>
<evidence type="ECO:0000256" key="9">
    <source>
        <dbReference type="ARBA" id="ARBA00073709"/>
    </source>
</evidence>
<feature type="compositionally biased region" description="Polar residues" evidence="11">
    <location>
        <begin position="1242"/>
        <end position="1271"/>
    </location>
</feature>
<dbReference type="InterPro" id="IPR000159">
    <property type="entry name" value="RA_dom"/>
</dbReference>
<evidence type="ECO:0000313" key="16">
    <source>
        <dbReference type="Proteomes" id="UP000694404"/>
    </source>
</evidence>
<comment type="subcellular location">
    <subcellularLocation>
        <location evidence="1">Cell junction</location>
        <location evidence="1">Adherens junction</location>
    </subcellularLocation>
</comment>
<sequence length="1546" mass="175435">MLQVMRFYFQDKAAGNFATKCIRVSSTATTQDVIETLAEKFRPDMRMLSSPKYSLYEVHVSGEERRLDIDEKPLVVQLNWNKDDREGRFVLKNENDTLPPKKAQSNGPEKQEKEGVIQNFKRTLSKKEKKEKKRREKEAMRQASDRDDRPFHGDDIENSRLAAEVYKDMPETSFTRTISNPEVVMKRRRQQKLEKRMQEFRSSDGRPDSGGTLRIYADSLKPNIPYKTILLSTTDTADFAVIEALEKYGLEKENPKDYCIARVMLPPGAQHSDDKGAKEIILDDDECPLQIFREWSSDKGILVFQLKRRPSDYIPKKTKKQTDGKPLKGKERVDGSGYGSCLPPEKLPYLVELSPDGSDSRDKPKLYRLQLSVTEVGTEKFDDNSIQLFGPGIQSHHCDLTNMDGVVTVTPRSIDAETYVEGQRISETTMLQSGMKVQFGSSHVFKFVDPSQDHIIPKRTLDAVHNHFLSEENIDTNRLDGDRTSSASSTAERGMVKPMIRVEQQQDYRRHDGRSQDMVGPELILPASIKFKESSEDAFLSAIINYTNSSTVHFKLSPTYVLYMTCRYVLSNQYRPDISPTERTHKVIAIVNKMVSMMEGVIQEVDQVDQKQKNIAGALAFWMANASELLNFIKQDRDLSRITLDAQDVLAHLVQMAFKYLVHCLQSELNNYMPAFLDDPDENNPQRPKIDDVLHTLTGAMSLLRRCRVNAALTIQLFSQLFHFINMWLFNRLVTDPDSGLCSHYWGAIIRQQLGHIEAWAEKQGLELAADCHLSRIVQATTLLTMDKYSHDDIPNINSTCFKLNSLQLQALLQNYHCAPDEPFIPTELIENVVAVAENTADELARSDGREVQLEEDPDLQLPFLLPEDGYSCDVVRNIPSGLQEFLDPLCQRGFCRLTPHPCSPGTWTMYFEGADYESHLLRDNAELAQPLRKEPEIITVTLKKQNGMGLSIVAAKGAGQDKLGIYVKSVVKGGAADVDGRLAAGDQLLSVDGRSLVGLSQERAAELMTRTGSVVTLEVAKQGAIYHGLATLLNQPSPMMQRVSDRRGSGKPRPKSEGFELYNNSAQNGSPESPQLPWTEYNEPKKLSGDDRLMKNRADHRSSPNVANQPPSPGGKNAYAAGTTTKITSVSTGNLCTEEQTLPPRPEAYPIPTQTYTREYFTFPASKSQDRMGPAQNQWPSYEDKPQIQTESNHSTSAARAAHSQEELRDDKVFQPERNRLEVIIRKDVEYIDRKSDSDPWMNSSVDSSTSSQEHLNHSSKSISPGSCLTKSGPGRWKTPAINQPTPVAVSQPIRTDLPPPPPPPPVHYASDFDGLQMDLPFPLPPPPPPNQLGTLAAAERKKREEHQRWYEKEKARLEEERERKRREQERKLGQMRTQPLIPAQPMVSPVSVQQVKPEKPSTLQRSQDTVIRELQPQQQPRTIERRDLQYITISKEELSSTDSLSPDPWKRDAKEKLEKQQQMHIVDMLSKEIQELQNKPDRTAEENDRLRKLMLEWQFQKRLQESKQKDEDDDEEEDDDVDTMLIMQRLEAEKRARVKGGNPF</sequence>
<evidence type="ECO:0000256" key="1">
    <source>
        <dbReference type="ARBA" id="ARBA00004536"/>
    </source>
</evidence>
<evidence type="ECO:0000259" key="14">
    <source>
        <dbReference type="PROSITE" id="PS51126"/>
    </source>
</evidence>
<dbReference type="Pfam" id="PF00595">
    <property type="entry name" value="PDZ"/>
    <property type="match status" value="1"/>
</dbReference>
<feature type="compositionally biased region" description="Basic and acidic residues" evidence="11">
    <location>
        <begin position="136"/>
        <end position="156"/>
    </location>
</feature>
<dbReference type="GO" id="GO:0032880">
    <property type="term" value="P:regulation of protein localization"/>
    <property type="evidence" value="ECO:0007669"/>
    <property type="project" value="TreeGrafter"/>
</dbReference>
<feature type="compositionally biased region" description="Basic and acidic residues" evidence="11">
    <location>
        <begin position="1204"/>
        <end position="1215"/>
    </location>
</feature>
<dbReference type="GO" id="GO:0005737">
    <property type="term" value="C:cytoplasm"/>
    <property type="evidence" value="ECO:0007669"/>
    <property type="project" value="UniProtKB-ARBA"/>
</dbReference>
<dbReference type="SUPFAM" id="SSF54236">
    <property type="entry name" value="Ubiquitin-like"/>
    <property type="match status" value="2"/>
</dbReference>
<feature type="region of interest" description="Disordered" evidence="11">
    <location>
        <begin position="90"/>
        <end position="156"/>
    </location>
</feature>
<dbReference type="InterPro" id="IPR001478">
    <property type="entry name" value="PDZ"/>
</dbReference>
<feature type="domain" description="Ras-associating" evidence="13">
    <location>
        <begin position="209"/>
        <end position="311"/>
    </location>
</feature>
<evidence type="ECO:0000256" key="4">
    <source>
        <dbReference type="ARBA" id="ARBA00022889"/>
    </source>
</evidence>
<evidence type="ECO:0000256" key="5">
    <source>
        <dbReference type="ARBA" id="ARBA00022949"/>
    </source>
</evidence>